<dbReference type="Proteomes" id="UP000515135">
    <property type="component" value="Unplaced"/>
</dbReference>
<keyword evidence="1" id="KW-0106">Calcium</keyword>
<dbReference type="SUPFAM" id="SSF47473">
    <property type="entry name" value="EF-hand"/>
    <property type="match status" value="1"/>
</dbReference>
<evidence type="ECO:0000313" key="4">
    <source>
        <dbReference type="RefSeq" id="XP_019622082.1"/>
    </source>
</evidence>
<dbReference type="Pfam" id="PF13202">
    <property type="entry name" value="EF-hand_5"/>
    <property type="match status" value="2"/>
</dbReference>
<gene>
    <name evidence="4" type="primary">LOC109468265</name>
</gene>
<dbReference type="PROSITE" id="PS00018">
    <property type="entry name" value="EF_HAND_1"/>
    <property type="match status" value="1"/>
</dbReference>
<evidence type="ECO:0000259" key="2">
    <source>
        <dbReference type="PROSITE" id="PS50222"/>
    </source>
</evidence>
<dbReference type="GeneID" id="109468265"/>
<dbReference type="InterPro" id="IPR011992">
    <property type="entry name" value="EF-hand-dom_pair"/>
</dbReference>
<evidence type="ECO:0000313" key="3">
    <source>
        <dbReference type="Proteomes" id="UP000515135"/>
    </source>
</evidence>
<feature type="domain" description="EF-hand" evidence="2">
    <location>
        <begin position="68"/>
        <end position="103"/>
    </location>
</feature>
<dbReference type="GO" id="GO:0005509">
    <property type="term" value="F:calcium ion binding"/>
    <property type="evidence" value="ECO:0007669"/>
    <property type="project" value="InterPro"/>
</dbReference>
<proteinExistence type="predicted"/>
<dbReference type="AlphaFoldDB" id="A0A6P4YTW4"/>
<dbReference type="PROSITE" id="PS50222">
    <property type="entry name" value="EF_HAND_2"/>
    <property type="match status" value="2"/>
</dbReference>
<organism evidence="3 4">
    <name type="scientific">Branchiostoma belcheri</name>
    <name type="common">Amphioxus</name>
    <dbReference type="NCBI Taxonomy" id="7741"/>
    <lineage>
        <taxon>Eukaryota</taxon>
        <taxon>Metazoa</taxon>
        <taxon>Chordata</taxon>
        <taxon>Cephalochordata</taxon>
        <taxon>Leptocardii</taxon>
        <taxon>Amphioxiformes</taxon>
        <taxon>Branchiostomatidae</taxon>
        <taxon>Branchiostoma</taxon>
    </lineage>
</organism>
<name>A0A6P4YTW4_BRABE</name>
<reference evidence="4" key="1">
    <citation type="submission" date="2025-08" db="UniProtKB">
        <authorList>
            <consortium name="RefSeq"/>
        </authorList>
    </citation>
    <scope>IDENTIFICATION</scope>
    <source>
        <tissue evidence="4">Gonad</tissue>
    </source>
</reference>
<dbReference type="InterPro" id="IPR018247">
    <property type="entry name" value="EF_Hand_1_Ca_BS"/>
</dbReference>
<dbReference type="KEGG" id="bbel:109468265"/>
<protein>
    <submittedName>
        <fullName evidence="4">Uncharacterized protein LOC109468265</fullName>
    </submittedName>
</protein>
<evidence type="ECO:0000256" key="1">
    <source>
        <dbReference type="ARBA" id="ARBA00022837"/>
    </source>
</evidence>
<dbReference type="SMART" id="SM00054">
    <property type="entry name" value="EFh"/>
    <property type="match status" value="3"/>
</dbReference>
<dbReference type="InterPro" id="IPR002048">
    <property type="entry name" value="EF_hand_dom"/>
</dbReference>
<sequence>MDVDQIFPELDMSGDGTIDSSEIYTFLLMWGIKKPSKRFVERVKNKCDANNDGKLTKEEAANIGKVIQEIEDLLSIFDENDEDGDLKMSFEEMRKKAATFYTTHADKYGGGKAMDMLNHWAGDKDKEMTMGEFLDIMFEDRL</sequence>
<feature type="domain" description="EF-hand" evidence="2">
    <location>
        <begin position="1"/>
        <end position="33"/>
    </location>
</feature>
<accession>A0A6P4YTW4</accession>
<dbReference type="RefSeq" id="XP_019622082.1">
    <property type="nucleotide sequence ID" value="XM_019766523.1"/>
</dbReference>
<keyword evidence="3" id="KW-1185">Reference proteome</keyword>
<dbReference type="Gene3D" id="1.10.238.10">
    <property type="entry name" value="EF-hand"/>
    <property type="match status" value="1"/>
</dbReference>
<dbReference type="OrthoDB" id="26525at2759"/>